<evidence type="ECO:0000313" key="5">
    <source>
        <dbReference type="Proteomes" id="UP000092461"/>
    </source>
</evidence>
<dbReference type="Proteomes" id="UP000092461">
    <property type="component" value="Unassembled WGS sequence"/>
</dbReference>
<dbReference type="EnsemblMetazoa" id="LLOJ001857-RA">
    <property type="protein sequence ID" value="LLOJ001857-PA"/>
    <property type="gene ID" value="LLOJ001857"/>
</dbReference>
<dbReference type="EMBL" id="GITU01007310">
    <property type="protein sequence ID" value="MBC1176013.1"/>
    <property type="molecule type" value="Transcribed_RNA"/>
</dbReference>
<dbReference type="InterPro" id="IPR003172">
    <property type="entry name" value="ML_dom"/>
</dbReference>
<dbReference type="Gene3D" id="2.60.40.770">
    <property type="match status" value="1"/>
</dbReference>
<evidence type="ECO:0000313" key="3">
    <source>
        <dbReference type="EMBL" id="MBC1176013.1"/>
    </source>
</evidence>
<reference evidence="3" key="2">
    <citation type="journal article" date="2020" name="BMC">
        <title>Leishmania infection induces a limited differential gene expression in the sand fly midgut.</title>
        <authorList>
            <person name="Coutinho-Abreu I.V."/>
            <person name="Serafim T.D."/>
            <person name="Meneses C."/>
            <person name="Kamhawi S."/>
            <person name="Oliveira F."/>
            <person name="Valenzuela J.G."/>
        </authorList>
    </citation>
    <scope>NUCLEOTIDE SEQUENCE</scope>
    <source>
        <strain evidence="3">Jacobina</strain>
        <tissue evidence="3">Midgut</tissue>
    </source>
</reference>
<feature type="domain" description="MD-2-related lipid-recognition" evidence="2">
    <location>
        <begin position="22"/>
        <end position="144"/>
    </location>
</feature>
<feature type="chain" id="PRO_5044555267" evidence="1">
    <location>
        <begin position="18"/>
        <end position="150"/>
    </location>
</feature>
<protein>
    <submittedName>
        <fullName evidence="3">Protein involved in innate immunity and lipid metabolism</fullName>
    </submittedName>
</protein>
<dbReference type="AlphaFoldDB" id="A0A1B0CC77"/>
<keyword evidence="1" id="KW-0732">Signal</keyword>
<reference evidence="4" key="3">
    <citation type="submission" date="2020-05" db="UniProtKB">
        <authorList>
            <consortium name="EnsemblMetazoa"/>
        </authorList>
    </citation>
    <scope>IDENTIFICATION</scope>
    <source>
        <strain evidence="4">Jacobina</strain>
    </source>
</reference>
<sequence length="150" mass="15942">MFRFLLLATLLPALAVSDRFNIIPCPGINLPTHFDIPECVNGSPCDFHIGQTITLEISFQSAGEVTQIPTLAEITRANGEVHNFPLPTGDACNAVVGGCPIGAGHHTVRFPVTVAGILPDEQVTITVTMRDQNNLGLACGSIIAQFHPTN</sequence>
<dbReference type="SMART" id="SM00737">
    <property type="entry name" value="ML"/>
    <property type="match status" value="1"/>
</dbReference>
<reference evidence="5" key="1">
    <citation type="submission" date="2012-05" db="EMBL/GenBank/DDBJ databases">
        <title>Whole Genome Assembly of Lutzomyia longipalpis.</title>
        <authorList>
            <person name="Richards S."/>
            <person name="Qu C."/>
            <person name="Dillon R."/>
            <person name="Worley K."/>
            <person name="Scherer S."/>
            <person name="Batterton M."/>
            <person name="Taylor A."/>
            <person name="Hawes A."/>
            <person name="Hernandez B."/>
            <person name="Kovar C."/>
            <person name="Mandapat C."/>
            <person name="Pham C."/>
            <person name="Qu C."/>
            <person name="Jing C."/>
            <person name="Bess C."/>
            <person name="Bandaranaike D."/>
            <person name="Ngo D."/>
            <person name="Ongeri F."/>
            <person name="Arias F."/>
            <person name="Lara F."/>
            <person name="Weissenberger G."/>
            <person name="Kamau G."/>
            <person name="Han H."/>
            <person name="Shen H."/>
            <person name="Dinh H."/>
            <person name="Khalil I."/>
            <person name="Jones J."/>
            <person name="Shafer J."/>
            <person name="Jayaseelan J."/>
            <person name="Quiroz J."/>
            <person name="Blankenburg K."/>
            <person name="Nguyen L."/>
            <person name="Jackson L."/>
            <person name="Francisco L."/>
            <person name="Tang L.-Y."/>
            <person name="Pu L.-L."/>
            <person name="Perales L."/>
            <person name="Lorensuhewa L."/>
            <person name="Munidasa M."/>
            <person name="Coyle M."/>
            <person name="Taylor M."/>
            <person name="Puazo M."/>
            <person name="Firestine M."/>
            <person name="Scheel M."/>
            <person name="Javaid M."/>
            <person name="Wang M."/>
            <person name="Li M."/>
            <person name="Tabassum N."/>
            <person name="Saada N."/>
            <person name="Osuji N."/>
            <person name="Aqrawi P."/>
            <person name="Fu Q."/>
            <person name="Thornton R."/>
            <person name="Raj R."/>
            <person name="Goodspeed R."/>
            <person name="Mata R."/>
            <person name="Najjar R."/>
            <person name="Gubbala S."/>
            <person name="Lee S."/>
            <person name="Denson S."/>
            <person name="Patil S."/>
            <person name="Macmil S."/>
            <person name="Qi S."/>
            <person name="Matskevitch T."/>
            <person name="Palculict T."/>
            <person name="Mathew T."/>
            <person name="Vee V."/>
            <person name="Velamala V."/>
            <person name="Korchina V."/>
            <person name="Cai W."/>
            <person name="Liu W."/>
            <person name="Dai W."/>
            <person name="Zou X."/>
            <person name="Zhu Y."/>
            <person name="Zhang Y."/>
            <person name="Wu Y.-Q."/>
            <person name="Xin Y."/>
            <person name="Nazarath L."/>
            <person name="Kovar C."/>
            <person name="Han Y."/>
            <person name="Muzny D."/>
            <person name="Gibbs R."/>
        </authorList>
    </citation>
    <scope>NUCLEOTIDE SEQUENCE [LARGE SCALE GENOMIC DNA]</scope>
    <source>
        <strain evidence="5">Jacobina</strain>
    </source>
</reference>
<evidence type="ECO:0000259" key="2">
    <source>
        <dbReference type="SMART" id="SM00737"/>
    </source>
</evidence>
<dbReference type="InterPro" id="IPR014756">
    <property type="entry name" value="Ig_E-set"/>
</dbReference>
<name>A0A1B0CC77_LUTLO</name>
<evidence type="ECO:0000313" key="4">
    <source>
        <dbReference type="EnsemblMetazoa" id="LLOJ001857-PA"/>
    </source>
</evidence>
<proteinExistence type="predicted"/>
<dbReference type="VEuPathDB" id="VectorBase:LLONM1_004434"/>
<dbReference type="Pfam" id="PF02221">
    <property type="entry name" value="E1_DerP2_DerF2"/>
    <property type="match status" value="1"/>
</dbReference>
<dbReference type="EMBL" id="AJWK01006215">
    <property type="status" value="NOT_ANNOTATED_CDS"/>
    <property type="molecule type" value="Genomic_DNA"/>
</dbReference>
<keyword evidence="5" id="KW-1185">Reference proteome</keyword>
<accession>A0A1B0CC77</accession>
<dbReference type="SUPFAM" id="SSF81296">
    <property type="entry name" value="E set domains"/>
    <property type="match status" value="1"/>
</dbReference>
<organism evidence="4 5">
    <name type="scientific">Lutzomyia longipalpis</name>
    <name type="common">Sand fly</name>
    <dbReference type="NCBI Taxonomy" id="7200"/>
    <lineage>
        <taxon>Eukaryota</taxon>
        <taxon>Metazoa</taxon>
        <taxon>Ecdysozoa</taxon>
        <taxon>Arthropoda</taxon>
        <taxon>Hexapoda</taxon>
        <taxon>Insecta</taxon>
        <taxon>Pterygota</taxon>
        <taxon>Neoptera</taxon>
        <taxon>Endopterygota</taxon>
        <taxon>Diptera</taxon>
        <taxon>Nematocera</taxon>
        <taxon>Psychodoidea</taxon>
        <taxon>Psychodidae</taxon>
        <taxon>Lutzomyia</taxon>
        <taxon>Lutzomyia</taxon>
    </lineage>
</organism>
<evidence type="ECO:0000256" key="1">
    <source>
        <dbReference type="SAM" id="SignalP"/>
    </source>
</evidence>
<feature type="signal peptide" evidence="1">
    <location>
        <begin position="1"/>
        <end position="17"/>
    </location>
</feature>
<dbReference type="VEuPathDB" id="VectorBase:LLOJ001857"/>